<protein>
    <submittedName>
        <fullName evidence="2">Uncharacterized protein</fullName>
    </submittedName>
</protein>
<evidence type="ECO:0000313" key="2">
    <source>
        <dbReference type="WBParaSite" id="nRc.2.0.1.t05080-RA"/>
    </source>
</evidence>
<evidence type="ECO:0000313" key="1">
    <source>
        <dbReference type="Proteomes" id="UP000887565"/>
    </source>
</evidence>
<dbReference type="WBParaSite" id="nRc.2.0.1.t05080-RA">
    <property type="protein sequence ID" value="nRc.2.0.1.t05080-RA"/>
    <property type="gene ID" value="nRc.2.0.1.g05080"/>
</dbReference>
<reference evidence="2" key="1">
    <citation type="submission" date="2022-11" db="UniProtKB">
        <authorList>
            <consortium name="WormBaseParasite"/>
        </authorList>
    </citation>
    <scope>IDENTIFICATION</scope>
</reference>
<dbReference type="Proteomes" id="UP000887565">
    <property type="component" value="Unplaced"/>
</dbReference>
<name>A0A915HUN3_ROMCU</name>
<organism evidence="1 2">
    <name type="scientific">Romanomermis culicivorax</name>
    <name type="common">Nematode worm</name>
    <dbReference type="NCBI Taxonomy" id="13658"/>
    <lineage>
        <taxon>Eukaryota</taxon>
        <taxon>Metazoa</taxon>
        <taxon>Ecdysozoa</taxon>
        <taxon>Nematoda</taxon>
        <taxon>Enoplea</taxon>
        <taxon>Dorylaimia</taxon>
        <taxon>Mermithida</taxon>
        <taxon>Mermithoidea</taxon>
        <taxon>Mermithidae</taxon>
        <taxon>Romanomermis</taxon>
    </lineage>
</organism>
<proteinExistence type="predicted"/>
<keyword evidence="1" id="KW-1185">Reference proteome</keyword>
<sequence>MFEIEVRTANMIIQMIRDNVKQPHNNLAQMVIARYQGLSKICSDAVANIRALAQNEESTTLIDVFRRSALEEWNKFRPLEVYLEFAGYSGFSNYFMNLTFTKHPKNELNELFPMTKVHMRTTWSYEDLEISHCIVQRLIQRAVANEVNGKQKGPILKSLKHYFDLARQFVETPLMTAKSK</sequence>
<dbReference type="AlphaFoldDB" id="A0A915HUN3"/>
<accession>A0A915HUN3</accession>